<feature type="domain" description="FlgD/Vpr Ig-like" evidence="1">
    <location>
        <begin position="116"/>
        <end position="181"/>
    </location>
</feature>
<proteinExistence type="predicted"/>
<gene>
    <name evidence="2" type="ORF">ENN51_08710</name>
</gene>
<dbReference type="InterPro" id="IPR036249">
    <property type="entry name" value="Thioredoxin-like_sf"/>
</dbReference>
<dbReference type="AlphaFoldDB" id="A0A7V0T712"/>
<dbReference type="EMBL" id="DSBX01000333">
    <property type="protein sequence ID" value="HDR00345.1"/>
    <property type="molecule type" value="Genomic_DNA"/>
</dbReference>
<organism evidence="2">
    <name type="scientific">candidate division WOR-3 bacterium</name>
    <dbReference type="NCBI Taxonomy" id="2052148"/>
    <lineage>
        <taxon>Bacteria</taxon>
        <taxon>Bacteria division WOR-3</taxon>
    </lineage>
</organism>
<dbReference type="InterPro" id="IPR025965">
    <property type="entry name" value="FlgD/Vpr_Ig-like"/>
</dbReference>
<reference evidence="2" key="1">
    <citation type="journal article" date="2020" name="mSystems">
        <title>Genome- and Community-Level Interaction Insights into Carbon Utilization and Element Cycling Functions of Hydrothermarchaeota in Hydrothermal Sediment.</title>
        <authorList>
            <person name="Zhou Z."/>
            <person name="Liu Y."/>
            <person name="Xu W."/>
            <person name="Pan J."/>
            <person name="Luo Z.H."/>
            <person name="Li M."/>
        </authorList>
    </citation>
    <scope>NUCLEOTIDE SEQUENCE [LARGE SCALE GENOMIC DNA]</scope>
    <source>
        <strain evidence="2">SpSt-1182</strain>
    </source>
</reference>
<comment type="caution">
    <text evidence="2">The sequence shown here is derived from an EMBL/GenBank/DDBJ whole genome shotgun (WGS) entry which is preliminary data.</text>
</comment>
<dbReference type="Gene3D" id="3.40.30.10">
    <property type="entry name" value="Glutaredoxin"/>
    <property type="match status" value="1"/>
</dbReference>
<dbReference type="Pfam" id="PF13860">
    <property type="entry name" value="FlgD_ig"/>
    <property type="match status" value="1"/>
</dbReference>
<sequence>MPRLQALYDEYGPRGFVPITINLWQDMSIVKYYAGLYSYPFLRDGTGAVWNAYRIGNSIPLNYVVDTTMIVRYGAVGFNESVIRNWIETLLPQTGVEEQELPVARIESVRPSPARGPATVRLALPHPARVSVRVFSSAGRLVAEPFAGEVAAGERELTWNLADGRGERVPAGTYFVELNAAGQASRTKLSVLD</sequence>
<protein>
    <recommendedName>
        <fullName evidence="1">FlgD/Vpr Ig-like domain-containing protein</fullName>
    </recommendedName>
</protein>
<evidence type="ECO:0000259" key="1">
    <source>
        <dbReference type="Pfam" id="PF13860"/>
    </source>
</evidence>
<dbReference type="SUPFAM" id="SSF52833">
    <property type="entry name" value="Thioredoxin-like"/>
    <property type="match status" value="1"/>
</dbReference>
<evidence type="ECO:0000313" key="2">
    <source>
        <dbReference type="EMBL" id="HDR00345.1"/>
    </source>
</evidence>
<dbReference type="Proteomes" id="UP000885672">
    <property type="component" value="Unassembled WGS sequence"/>
</dbReference>
<dbReference type="Gene3D" id="2.60.40.4070">
    <property type="match status" value="1"/>
</dbReference>
<name>A0A7V0T712_UNCW3</name>
<accession>A0A7V0T712</accession>